<sequence>MVSTANGSNTSVLNTENKLNKRTNYYKDLVADYSRPNLVSPNLAKQLIEQAENIVAMKEGTLPAIDSNYTLEQIERENKEWWPTHCEALRQGRGDILTGEYRDDLVYLCQDGPYSGLEQQKEREQHWWALIAQPGVTMAWPIVMFHGEFTYFEWKCEDDETNETIAKGNVTWVRRGHRGGCYLKTEQLTFYRDVFAPSALLNLITTA</sequence>
<reference evidence="1" key="1">
    <citation type="submission" date="2019-11" db="EMBL/GenBank/DDBJ databases">
        <title>Genomic insights into an expanded diversity of filamentous marine cyanobacteria reveals the extraordinary biosynthetic potential of Moorea and Okeania.</title>
        <authorList>
            <person name="Ferreira Leao T."/>
            <person name="Wang M."/>
            <person name="Moss N."/>
            <person name="Da Silva R."/>
            <person name="Sanders J."/>
            <person name="Nurk S."/>
            <person name="Gurevich A."/>
            <person name="Humphrey G."/>
            <person name="Reher R."/>
            <person name="Zhu Q."/>
            <person name="Belda-Ferre P."/>
            <person name="Glukhov E."/>
            <person name="Rex R."/>
            <person name="Dorrestein P.C."/>
            <person name="Knight R."/>
            <person name="Pevzner P."/>
            <person name="Gerwick W.H."/>
            <person name="Gerwick L."/>
        </authorList>
    </citation>
    <scope>NUCLEOTIDE SEQUENCE</scope>
    <source>
        <strain evidence="1">SIO1C4</strain>
    </source>
</reference>
<accession>A0A6B3NLT9</accession>
<protein>
    <submittedName>
        <fullName evidence="1">Uncharacterized protein</fullName>
    </submittedName>
</protein>
<evidence type="ECO:0000313" key="1">
    <source>
        <dbReference type="EMBL" id="NER30158.1"/>
    </source>
</evidence>
<dbReference type="InterPro" id="IPR032710">
    <property type="entry name" value="NTF2-like_dom_sf"/>
</dbReference>
<organism evidence="1">
    <name type="scientific">Symploca sp. SIO1C4</name>
    <dbReference type="NCBI Taxonomy" id="2607765"/>
    <lineage>
        <taxon>Bacteria</taxon>
        <taxon>Bacillati</taxon>
        <taxon>Cyanobacteriota</taxon>
        <taxon>Cyanophyceae</taxon>
        <taxon>Coleofasciculales</taxon>
        <taxon>Coleofasciculaceae</taxon>
        <taxon>Symploca</taxon>
    </lineage>
</organism>
<dbReference type="SUPFAM" id="SSF54427">
    <property type="entry name" value="NTF2-like"/>
    <property type="match status" value="1"/>
</dbReference>
<dbReference type="EMBL" id="JAAHFQ010000497">
    <property type="protein sequence ID" value="NER30158.1"/>
    <property type="molecule type" value="Genomic_DNA"/>
</dbReference>
<proteinExistence type="predicted"/>
<name>A0A6B3NLT9_9CYAN</name>
<gene>
    <name evidence="1" type="ORF">F6J89_21685</name>
</gene>
<comment type="caution">
    <text evidence="1">The sequence shown here is derived from an EMBL/GenBank/DDBJ whole genome shotgun (WGS) entry which is preliminary data.</text>
</comment>
<dbReference type="AlphaFoldDB" id="A0A6B3NLT9"/>